<protein>
    <recommendedName>
        <fullName evidence="2">CCHC-type domain-containing protein</fullName>
    </recommendedName>
</protein>
<dbReference type="PROSITE" id="PS50158">
    <property type="entry name" value="ZF_CCHC"/>
    <property type="match status" value="1"/>
</dbReference>
<evidence type="ECO:0000313" key="3">
    <source>
        <dbReference type="EMBL" id="KAF6200562.1"/>
    </source>
</evidence>
<feature type="domain" description="CCHC-type" evidence="2">
    <location>
        <begin position="2"/>
        <end position="15"/>
    </location>
</feature>
<dbReference type="AlphaFoldDB" id="A0A8S9WV00"/>
<dbReference type="EMBL" id="WIXP02000013">
    <property type="protein sequence ID" value="KAF6200562.1"/>
    <property type="molecule type" value="Genomic_DNA"/>
</dbReference>
<dbReference type="InterPro" id="IPR036875">
    <property type="entry name" value="Znf_CCHC_sf"/>
</dbReference>
<proteinExistence type="predicted"/>
<keyword evidence="1" id="KW-0863">Zinc-finger</keyword>
<evidence type="ECO:0000256" key="1">
    <source>
        <dbReference type="PROSITE-ProRule" id="PRU00047"/>
    </source>
</evidence>
<dbReference type="GO" id="GO:0008270">
    <property type="term" value="F:zinc ion binding"/>
    <property type="evidence" value="ECO:0007669"/>
    <property type="project" value="UniProtKB-KW"/>
</dbReference>
<comment type="caution">
    <text evidence="3">The sequence shown here is derived from an EMBL/GenBank/DDBJ whole genome shotgun (WGS) entry which is preliminary data.</text>
</comment>
<evidence type="ECO:0000313" key="4">
    <source>
        <dbReference type="Proteomes" id="UP000466442"/>
    </source>
</evidence>
<accession>A0A8S9WV00</accession>
<dbReference type="GO" id="GO:0003676">
    <property type="term" value="F:nucleic acid binding"/>
    <property type="evidence" value="ECO:0007669"/>
    <property type="project" value="InterPro"/>
</dbReference>
<dbReference type="InterPro" id="IPR001878">
    <property type="entry name" value="Znf_CCHC"/>
</dbReference>
<dbReference type="OrthoDB" id="6627733at2759"/>
<organism evidence="3 4">
    <name type="scientific">Apolygus lucorum</name>
    <name type="common">Small green plant bug</name>
    <name type="synonym">Lygocoris lucorum</name>
    <dbReference type="NCBI Taxonomy" id="248454"/>
    <lineage>
        <taxon>Eukaryota</taxon>
        <taxon>Metazoa</taxon>
        <taxon>Ecdysozoa</taxon>
        <taxon>Arthropoda</taxon>
        <taxon>Hexapoda</taxon>
        <taxon>Insecta</taxon>
        <taxon>Pterygota</taxon>
        <taxon>Neoptera</taxon>
        <taxon>Paraneoptera</taxon>
        <taxon>Hemiptera</taxon>
        <taxon>Heteroptera</taxon>
        <taxon>Panheteroptera</taxon>
        <taxon>Cimicomorpha</taxon>
        <taxon>Miridae</taxon>
        <taxon>Mirini</taxon>
        <taxon>Apolygus</taxon>
    </lineage>
</organism>
<keyword evidence="1" id="KW-0862">Zinc</keyword>
<name>A0A8S9WV00_APOLU</name>
<dbReference type="SUPFAM" id="SSF57756">
    <property type="entry name" value="Retrovirus zinc finger-like domains"/>
    <property type="match status" value="1"/>
</dbReference>
<dbReference type="Proteomes" id="UP000466442">
    <property type="component" value="Unassembled WGS sequence"/>
</dbReference>
<sequence>MCYKCQRFGHSSRNCFLKPRCVRCSKDHDVKDCDRENNKIECANCKKAHVASFRGCEARIQHVEKKLHSRQTTVKTPARISPNNTPGYLRTVTTGGPTYAHILAPPNPTSHHIPQENPLRITDLKDSGLETTMGLIKQAANIFEELKKLKIPEIITDLQKMVRELNTASNGFDKISILYNYAYLFDDTHP</sequence>
<keyword evidence="4" id="KW-1185">Reference proteome</keyword>
<reference evidence="3" key="1">
    <citation type="journal article" date="2021" name="Mol. Ecol. Resour.">
        <title>Apolygus lucorum genome provides insights into omnivorousness and mesophyll feeding.</title>
        <authorList>
            <person name="Liu Y."/>
            <person name="Liu H."/>
            <person name="Wang H."/>
            <person name="Huang T."/>
            <person name="Liu B."/>
            <person name="Yang B."/>
            <person name="Yin L."/>
            <person name="Li B."/>
            <person name="Zhang Y."/>
            <person name="Zhang S."/>
            <person name="Jiang F."/>
            <person name="Zhang X."/>
            <person name="Ren Y."/>
            <person name="Wang B."/>
            <person name="Wang S."/>
            <person name="Lu Y."/>
            <person name="Wu K."/>
            <person name="Fan W."/>
            <person name="Wang G."/>
        </authorList>
    </citation>
    <scope>NUCLEOTIDE SEQUENCE</scope>
    <source>
        <strain evidence="3">12Hb</strain>
    </source>
</reference>
<keyword evidence="1" id="KW-0479">Metal-binding</keyword>
<gene>
    <name evidence="3" type="ORF">GE061_005005</name>
</gene>
<evidence type="ECO:0000259" key="2">
    <source>
        <dbReference type="PROSITE" id="PS50158"/>
    </source>
</evidence>